<comment type="caution">
    <text evidence="1">The sequence shown here is derived from an EMBL/GenBank/DDBJ whole genome shotgun (WGS) entry which is preliminary data.</text>
</comment>
<sequence>MDDHVLKANCTIVKRVPRIWRDNTYRQVAATSVDLPVGVACRASAKLGVDVARDNREIIEGIDVIPEFNEVRELIAVAIQNASALQRKVFTTPP</sequence>
<protein>
    <submittedName>
        <fullName evidence="1">Uncharacterized protein</fullName>
    </submittedName>
</protein>
<organism evidence="1 2">
    <name type="scientific">Rhodopirellula baltica WH47</name>
    <dbReference type="NCBI Taxonomy" id="991778"/>
    <lineage>
        <taxon>Bacteria</taxon>
        <taxon>Pseudomonadati</taxon>
        <taxon>Planctomycetota</taxon>
        <taxon>Planctomycetia</taxon>
        <taxon>Pirellulales</taxon>
        <taxon>Pirellulaceae</taxon>
        <taxon>Rhodopirellula</taxon>
    </lineage>
</organism>
<evidence type="ECO:0000313" key="2">
    <source>
        <dbReference type="Proteomes" id="UP000006222"/>
    </source>
</evidence>
<evidence type="ECO:0000313" key="1">
    <source>
        <dbReference type="EMBL" id="EGF28146.1"/>
    </source>
</evidence>
<dbReference type="Proteomes" id="UP000006222">
    <property type="component" value="Unassembled WGS sequence"/>
</dbReference>
<dbReference type="AlphaFoldDB" id="F2AQB4"/>
<reference evidence="1 2" key="1">
    <citation type="journal article" date="2013" name="Mar. Genomics">
        <title>Expression of sulfatases in Rhodopirellula baltica and the diversity of sulfatases in the genus Rhodopirellula.</title>
        <authorList>
            <person name="Wegner C.E."/>
            <person name="Richter-Heitmann T."/>
            <person name="Klindworth A."/>
            <person name="Klockow C."/>
            <person name="Richter M."/>
            <person name="Achstetter T."/>
            <person name="Glockner F.O."/>
            <person name="Harder J."/>
        </authorList>
    </citation>
    <scope>NUCLEOTIDE SEQUENCE [LARGE SCALE GENOMIC DNA]</scope>
    <source>
        <strain evidence="1 2">WH47</strain>
    </source>
</reference>
<dbReference type="EMBL" id="AFAR01000111">
    <property type="protein sequence ID" value="EGF28146.1"/>
    <property type="molecule type" value="Genomic_DNA"/>
</dbReference>
<name>F2AQB4_RHOBT</name>
<proteinExistence type="predicted"/>
<dbReference type="PATRIC" id="fig|991778.3.peg.1999"/>
<gene>
    <name evidence="1" type="ORF">RBWH47_01182</name>
</gene>
<accession>F2AQB4</accession>